<dbReference type="EMBL" id="MOBO01000041">
    <property type="protein sequence ID" value="RON30066.1"/>
    <property type="molecule type" value="Genomic_DNA"/>
</dbReference>
<organism evidence="1 2">
    <name type="scientific">Pseudomonas brassicacearum</name>
    <dbReference type="NCBI Taxonomy" id="930166"/>
    <lineage>
        <taxon>Bacteria</taxon>
        <taxon>Pseudomonadati</taxon>
        <taxon>Pseudomonadota</taxon>
        <taxon>Gammaproteobacteria</taxon>
        <taxon>Pseudomonadales</taxon>
        <taxon>Pseudomonadaceae</taxon>
        <taxon>Pseudomonas</taxon>
    </lineage>
</organism>
<sequence>MANAPTLQGAEYRPSEGGIRVWGVGAVPNWRVDLAKGGTGEILGAGPVDGNGYFNFIANYSTIPKGTYQVQVRQTDNVETSYWSQTYQVTVS</sequence>
<gene>
    <name evidence="1" type="ORF">BK664_31260</name>
</gene>
<name>A0A423IXB3_9PSED</name>
<dbReference type="AlphaFoldDB" id="A0A423IXB3"/>
<evidence type="ECO:0000313" key="1">
    <source>
        <dbReference type="EMBL" id="RON30066.1"/>
    </source>
</evidence>
<proteinExistence type="predicted"/>
<accession>A0A423IXB3</accession>
<reference evidence="1 2" key="1">
    <citation type="submission" date="2016-10" db="EMBL/GenBank/DDBJ databases">
        <title>Comparative genome analysis of multiple Pseudomonas spp. focuses on biocontrol and plant growth promoting traits.</title>
        <authorList>
            <person name="Tao X.-Y."/>
            <person name="Taylor C.G."/>
        </authorList>
    </citation>
    <scope>NUCLEOTIDE SEQUENCE [LARGE SCALE GENOMIC DNA]</scope>
    <source>
        <strain evidence="1 2">38D4</strain>
    </source>
</reference>
<dbReference type="Proteomes" id="UP000286351">
    <property type="component" value="Unassembled WGS sequence"/>
</dbReference>
<protein>
    <submittedName>
        <fullName evidence="1">Uncharacterized protein</fullName>
    </submittedName>
</protein>
<comment type="caution">
    <text evidence="1">The sequence shown here is derived from an EMBL/GenBank/DDBJ whole genome shotgun (WGS) entry which is preliminary data.</text>
</comment>
<evidence type="ECO:0000313" key="2">
    <source>
        <dbReference type="Proteomes" id="UP000286351"/>
    </source>
</evidence>